<evidence type="ECO:0000313" key="3">
    <source>
        <dbReference type="Proteomes" id="UP001497522"/>
    </source>
</evidence>
<reference evidence="2" key="1">
    <citation type="submission" date="2024-03" db="EMBL/GenBank/DDBJ databases">
        <authorList>
            <consortium name="ELIXIR-Norway"/>
            <consortium name="Elixir Norway"/>
        </authorList>
    </citation>
    <scope>NUCLEOTIDE SEQUENCE</scope>
</reference>
<proteinExistence type="predicted"/>
<organism evidence="2 3">
    <name type="scientific">Sphagnum jensenii</name>
    <dbReference type="NCBI Taxonomy" id="128206"/>
    <lineage>
        <taxon>Eukaryota</taxon>
        <taxon>Viridiplantae</taxon>
        <taxon>Streptophyta</taxon>
        <taxon>Embryophyta</taxon>
        <taxon>Bryophyta</taxon>
        <taxon>Sphagnophytina</taxon>
        <taxon>Sphagnopsida</taxon>
        <taxon>Sphagnales</taxon>
        <taxon>Sphagnaceae</taxon>
        <taxon>Sphagnum</taxon>
    </lineage>
</organism>
<dbReference type="EMBL" id="OZ023705">
    <property type="protein sequence ID" value="CAK9875491.1"/>
    <property type="molecule type" value="Genomic_DNA"/>
</dbReference>
<evidence type="ECO:0000256" key="1">
    <source>
        <dbReference type="SAM" id="MobiDB-lite"/>
    </source>
</evidence>
<dbReference type="Proteomes" id="UP001497522">
    <property type="component" value="Chromosome 4"/>
</dbReference>
<evidence type="ECO:0000313" key="2">
    <source>
        <dbReference type="EMBL" id="CAK9875491.1"/>
    </source>
</evidence>
<gene>
    <name evidence="2" type="ORF">CSSPJE1EN2_LOCUS17740</name>
</gene>
<sequence>MMLGDNKATPITTLVKKARGGGPLDAGEGCSGPSNERQPKGSGHSTGACKKFLFLKGPEQVLPRLAGGGGEPPSSPIPAMTTHL</sequence>
<protein>
    <submittedName>
        <fullName evidence="2">Uncharacterized protein</fullName>
    </submittedName>
</protein>
<name>A0ABP1BIR5_9BRYO</name>
<keyword evidence="3" id="KW-1185">Reference proteome</keyword>
<accession>A0ABP1BIR5</accession>
<feature type="region of interest" description="Disordered" evidence="1">
    <location>
        <begin position="62"/>
        <end position="84"/>
    </location>
</feature>
<feature type="region of interest" description="Disordered" evidence="1">
    <location>
        <begin position="1"/>
        <end position="49"/>
    </location>
</feature>